<accession>A0A9K3D539</accession>
<evidence type="ECO:0000313" key="3">
    <source>
        <dbReference type="Proteomes" id="UP000265618"/>
    </source>
</evidence>
<evidence type="ECO:0000256" key="1">
    <source>
        <dbReference type="SAM" id="Phobius"/>
    </source>
</evidence>
<proteinExistence type="predicted"/>
<keyword evidence="1" id="KW-0472">Membrane</keyword>
<organism evidence="2 3">
    <name type="scientific">Kipferlia bialata</name>
    <dbReference type="NCBI Taxonomy" id="797122"/>
    <lineage>
        <taxon>Eukaryota</taxon>
        <taxon>Metamonada</taxon>
        <taxon>Carpediemonas-like organisms</taxon>
        <taxon>Kipferlia</taxon>
    </lineage>
</organism>
<feature type="non-terminal residue" evidence="2">
    <location>
        <position position="1"/>
    </location>
</feature>
<keyword evidence="1" id="KW-1133">Transmembrane helix</keyword>
<feature type="transmembrane region" description="Helical" evidence="1">
    <location>
        <begin position="106"/>
        <end position="123"/>
    </location>
</feature>
<keyword evidence="1" id="KW-0812">Transmembrane</keyword>
<dbReference type="AlphaFoldDB" id="A0A9K3D539"/>
<comment type="caution">
    <text evidence="2">The sequence shown here is derived from an EMBL/GenBank/DDBJ whole genome shotgun (WGS) entry which is preliminary data.</text>
</comment>
<keyword evidence="3" id="KW-1185">Reference proteome</keyword>
<protein>
    <submittedName>
        <fullName evidence="2">Uncharacterized protein</fullName>
    </submittedName>
</protein>
<name>A0A9K3D539_9EUKA</name>
<evidence type="ECO:0000313" key="2">
    <source>
        <dbReference type="EMBL" id="GIQ89169.1"/>
    </source>
</evidence>
<feature type="transmembrane region" description="Helical" evidence="1">
    <location>
        <begin position="30"/>
        <end position="54"/>
    </location>
</feature>
<reference evidence="2 3" key="1">
    <citation type="journal article" date="2018" name="PLoS ONE">
        <title>The draft genome of Kipferlia bialata reveals reductive genome evolution in fornicate parasites.</title>
        <authorList>
            <person name="Tanifuji G."/>
            <person name="Takabayashi S."/>
            <person name="Kume K."/>
            <person name="Takagi M."/>
            <person name="Nakayama T."/>
            <person name="Kamikawa R."/>
            <person name="Inagaki Y."/>
            <person name="Hashimoto T."/>
        </authorList>
    </citation>
    <scope>NUCLEOTIDE SEQUENCE [LARGE SCALE GENOMIC DNA]</scope>
    <source>
        <strain evidence="2">NY0173</strain>
    </source>
</reference>
<dbReference type="EMBL" id="BDIP01004758">
    <property type="protein sequence ID" value="GIQ89169.1"/>
    <property type="molecule type" value="Genomic_DNA"/>
</dbReference>
<feature type="transmembrane region" description="Helical" evidence="1">
    <location>
        <begin position="66"/>
        <end position="86"/>
    </location>
</feature>
<dbReference type="Proteomes" id="UP000265618">
    <property type="component" value="Unassembled WGS sequence"/>
</dbReference>
<gene>
    <name evidence="2" type="ORF">KIPB_011575</name>
</gene>
<sequence length="125" mass="13862">MFETSLNVMKTRFTSSTMTRGFNVIVRNPFATLLSFFTVALCASLVGTLVLLLWPGSGVIYLTDSIAIPYAAIILGVFLAPFIGMYQFSLYNQILTGMTGNIWEYVLPYFGCYTKLLALYALLAL</sequence>